<dbReference type="Pfam" id="PF00092">
    <property type="entry name" value="VWA"/>
    <property type="match status" value="2"/>
</dbReference>
<dbReference type="AlphaFoldDB" id="A0A8S3UYJ8"/>
<dbReference type="PANTHER" id="PTHR24020">
    <property type="entry name" value="COLLAGEN ALPHA"/>
    <property type="match status" value="1"/>
</dbReference>
<organism evidence="2 3">
    <name type="scientific">Mytilus edulis</name>
    <name type="common">Blue mussel</name>
    <dbReference type="NCBI Taxonomy" id="6550"/>
    <lineage>
        <taxon>Eukaryota</taxon>
        <taxon>Metazoa</taxon>
        <taxon>Spiralia</taxon>
        <taxon>Lophotrochozoa</taxon>
        <taxon>Mollusca</taxon>
        <taxon>Bivalvia</taxon>
        <taxon>Autobranchia</taxon>
        <taxon>Pteriomorphia</taxon>
        <taxon>Mytilida</taxon>
        <taxon>Mytiloidea</taxon>
        <taxon>Mytilidae</taxon>
        <taxon>Mytilinae</taxon>
        <taxon>Mytilus</taxon>
    </lineage>
</organism>
<evidence type="ECO:0000259" key="1">
    <source>
        <dbReference type="PROSITE" id="PS50234"/>
    </source>
</evidence>
<keyword evidence="3" id="KW-1185">Reference proteome</keyword>
<dbReference type="OrthoDB" id="10256829at2759"/>
<reference evidence="2" key="1">
    <citation type="submission" date="2021-03" db="EMBL/GenBank/DDBJ databases">
        <authorList>
            <person name="Bekaert M."/>
        </authorList>
    </citation>
    <scope>NUCLEOTIDE SEQUENCE</scope>
</reference>
<dbReference type="SMART" id="SM00327">
    <property type="entry name" value="VWA"/>
    <property type="match status" value="2"/>
</dbReference>
<dbReference type="PRINTS" id="PR00453">
    <property type="entry name" value="VWFADOMAIN"/>
</dbReference>
<protein>
    <submittedName>
        <fullName evidence="2">COL12A</fullName>
    </submittedName>
</protein>
<gene>
    <name evidence="2" type="ORF">MEDL_59371</name>
</gene>
<feature type="domain" description="VWFA" evidence="1">
    <location>
        <begin position="328"/>
        <end position="510"/>
    </location>
</feature>
<accession>A0A8S3UYJ8</accession>
<dbReference type="PROSITE" id="PS50234">
    <property type="entry name" value="VWFA"/>
    <property type="match status" value="2"/>
</dbReference>
<dbReference type="Proteomes" id="UP000683360">
    <property type="component" value="Unassembled WGS sequence"/>
</dbReference>
<dbReference type="EMBL" id="CAJPWZ010002903">
    <property type="protein sequence ID" value="CAG2247464.1"/>
    <property type="molecule type" value="Genomic_DNA"/>
</dbReference>
<feature type="domain" description="VWFA" evidence="1">
    <location>
        <begin position="72"/>
        <end position="252"/>
    </location>
</feature>
<sequence length="539" mass="61357">MVLAVHTSKSQVDVRNYIDDAVSKPQVNVKNYVDDAVSKPQVNVKNYVNDAVSKPQVDVKITSMMQMQRKIDIVFLIDNSWSVLKPNFDKLKDFVTTTAYDLRPLSQDHVLIGVDVFSKKAITEISLKDCNDFWSFRQAVSQIPFQGGPTNTHCALENALWNSFSEEFGELFLEVDLMYQSLQLFSPMVNLKIRKQLGEAAYRLKDSGVNVVAIGIGPHIDEEELVTISSDGNPYKLPNFGSLEHPSFRTSIYGVIHKIKSAICYCKYSNTCICQNSCEYLKCGIKRILKRYVPNGIRHWSRELKNYQTKKTNITLFSYFIECGGKRDMVFILDSSGSVGRQNFKTMLNTAANIAHHFHIGSQHTQVGVDRFSTTAKTMIKLKQWNNWLFLQMKIKQIPYVPALTYTWLALDHARTESFSESYGARPGVPKIAIVITDGKSQDKTKLARQQKDYEIAEKINHGFVLITFTNNCIEIYDLLNSSTKCNTHFILDKKSTEQNILKEISFESIKTILIDHELMEKVVVLKQMSLPVTCETST</sequence>
<dbReference type="Gene3D" id="3.40.50.410">
    <property type="entry name" value="von Willebrand factor, type A domain"/>
    <property type="match status" value="2"/>
</dbReference>
<dbReference type="SUPFAM" id="SSF53300">
    <property type="entry name" value="vWA-like"/>
    <property type="match status" value="2"/>
</dbReference>
<dbReference type="PANTHER" id="PTHR24020:SF20">
    <property type="entry name" value="PH DOMAIN-CONTAINING PROTEIN"/>
    <property type="match status" value="1"/>
</dbReference>
<proteinExistence type="predicted"/>
<evidence type="ECO:0000313" key="2">
    <source>
        <dbReference type="EMBL" id="CAG2247464.1"/>
    </source>
</evidence>
<name>A0A8S3UYJ8_MYTED</name>
<comment type="caution">
    <text evidence="2">The sequence shown here is derived from an EMBL/GenBank/DDBJ whole genome shotgun (WGS) entry which is preliminary data.</text>
</comment>
<dbReference type="InterPro" id="IPR036465">
    <property type="entry name" value="vWFA_dom_sf"/>
</dbReference>
<dbReference type="InterPro" id="IPR002035">
    <property type="entry name" value="VWF_A"/>
</dbReference>
<dbReference type="InterPro" id="IPR050525">
    <property type="entry name" value="ECM_Assembly_Org"/>
</dbReference>
<evidence type="ECO:0000313" key="3">
    <source>
        <dbReference type="Proteomes" id="UP000683360"/>
    </source>
</evidence>